<reference evidence="8" key="1">
    <citation type="submission" date="2022-11" db="UniProtKB">
        <authorList>
            <consortium name="WormBaseParasite"/>
        </authorList>
    </citation>
    <scope>IDENTIFICATION</scope>
</reference>
<feature type="compositionally biased region" description="Low complexity" evidence="5">
    <location>
        <begin position="302"/>
        <end position="343"/>
    </location>
</feature>
<dbReference type="PANTHER" id="PTHR12656:SF5">
    <property type="entry name" value="TRITHORAX GROUP PROTEIN OSA"/>
    <property type="match status" value="1"/>
</dbReference>
<evidence type="ECO:0000313" key="7">
    <source>
        <dbReference type="Proteomes" id="UP000887572"/>
    </source>
</evidence>
<dbReference type="InterPro" id="IPR036431">
    <property type="entry name" value="ARID_dom_sf"/>
</dbReference>
<evidence type="ECO:0000256" key="1">
    <source>
        <dbReference type="ARBA" id="ARBA00004123"/>
    </source>
</evidence>
<feature type="region of interest" description="Disordered" evidence="5">
    <location>
        <begin position="1"/>
        <end position="188"/>
    </location>
</feature>
<feature type="region of interest" description="Disordered" evidence="5">
    <location>
        <begin position="1842"/>
        <end position="1898"/>
    </location>
</feature>
<feature type="compositionally biased region" description="Low complexity" evidence="5">
    <location>
        <begin position="1882"/>
        <end position="1892"/>
    </location>
</feature>
<dbReference type="Proteomes" id="UP000887572">
    <property type="component" value="Unplaced"/>
</dbReference>
<feature type="compositionally biased region" description="Low complexity" evidence="5">
    <location>
        <begin position="246"/>
        <end position="268"/>
    </location>
</feature>
<dbReference type="GO" id="GO:0045893">
    <property type="term" value="P:positive regulation of DNA-templated transcription"/>
    <property type="evidence" value="ECO:0007669"/>
    <property type="project" value="TreeGrafter"/>
</dbReference>
<comment type="subcellular location">
    <subcellularLocation>
        <location evidence="1">Nucleus</location>
    </subcellularLocation>
</comment>
<feature type="compositionally biased region" description="Low complexity" evidence="5">
    <location>
        <begin position="1047"/>
        <end position="1064"/>
    </location>
</feature>
<feature type="compositionally biased region" description="Low complexity" evidence="5">
    <location>
        <begin position="644"/>
        <end position="669"/>
    </location>
</feature>
<feature type="region of interest" description="Disordered" evidence="5">
    <location>
        <begin position="581"/>
        <end position="686"/>
    </location>
</feature>
<feature type="compositionally biased region" description="Polar residues" evidence="5">
    <location>
        <begin position="1306"/>
        <end position="1327"/>
    </location>
</feature>
<feature type="compositionally biased region" description="Basic and acidic residues" evidence="5">
    <location>
        <begin position="1857"/>
        <end position="1881"/>
    </location>
</feature>
<feature type="compositionally biased region" description="Low complexity" evidence="5">
    <location>
        <begin position="1080"/>
        <end position="1128"/>
    </location>
</feature>
<dbReference type="WBParaSite" id="Gr19_v10_g8548.t1">
    <property type="protein sequence ID" value="Gr19_v10_g8548.t1"/>
    <property type="gene ID" value="Gr19_v10_g8548"/>
</dbReference>
<dbReference type="PANTHER" id="PTHR12656">
    <property type="entry name" value="BRG-1 ASSOCIATED FACTOR 250 BAF250"/>
    <property type="match status" value="1"/>
</dbReference>
<dbReference type="Gene3D" id="1.10.150.60">
    <property type="entry name" value="ARID DNA-binding domain"/>
    <property type="match status" value="1"/>
</dbReference>
<dbReference type="Pfam" id="PF01388">
    <property type="entry name" value="ARID"/>
    <property type="match status" value="1"/>
</dbReference>
<protein>
    <submittedName>
        <fullName evidence="8">ARID domain-containing protein</fullName>
    </submittedName>
</protein>
<evidence type="ECO:0000259" key="6">
    <source>
        <dbReference type="PROSITE" id="PS51011"/>
    </source>
</evidence>
<feature type="region of interest" description="Disordered" evidence="5">
    <location>
        <begin position="1681"/>
        <end position="1710"/>
    </location>
</feature>
<feature type="region of interest" description="Disordered" evidence="5">
    <location>
        <begin position="2169"/>
        <end position="2203"/>
    </location>
</feature>
<dbReference type="GO" id="GO:0031491">
    <property type="term" value="F:nucleosome binding"/>
    <property type="evidence" value="ECO:0007669"/>
    <property type="project" value="TreeGrafter"/>
</dbReference>
<feature type="compositionally biased region" description="Pro residues" evidence="5">
    <location>
        <begin position="109"/>
        <end position="123"/>
    </location>
</feature>
<feature type="compositionally biased region" description="Basic and acidic residues" evidence="5">
    <location>
        <begin position="1701"/>
        <end position="1710"/>
    </location>
</feature>
<feature type="domain" description="ARID" evidence="6">
    <location>
        <begin position="474"/>
        <end position="567"/>
    </location>
</feature>
<feature type="compositionally biased region" description="Low complexity" evidence="5">
    <location>
        <begin position="2310"/>
        <end position="2320"/>
    </location>
</feature>
<evidence type="ECO:0000256" key="2">
    <source>
        <dbReference type="ARBA" id="ARBA00022553"/>
    </source>
</evidence>
<evidence type="ECO:0000256" key="4">
    <source>
        <dbReference type="ARBA" id="ARBA00023242"/>
    </source>
</evidence>
<dbReference type="InterPro" id="IPR001606">
    <property type="entry name" value="ARID_dom"/>
</dbReference>
<feature type="compositionally biased region" description="Basic and acidic residues" evidence="5">
    <location>
        <begin position="2284"/>
        <end position="2303"/>
    </location>
</feature>
<dbReference type="GO" id="GO:0071565">
    <property type="term" value="C:nBAF complex"/>
    <property type="evidence" value="ECO:0007669"/>
    <property type="project" value="TreeGrafter"/>
</dbReference>
<dbReference type="SUPFAM" id="SSF48371">
    <property type="entry name" value="ARM repeat"/>
    <property type="match status" value="1"/>
</dbReference>
<feature type="region of interest" description="Disordered" evidence="5">
    <location>
        <begin position="1255"/>
        <end position="1278"/>
    </location>
</feature>
<feature type="compositionally biased region" description="Low complexity" evidence="5">
    <location>
        <begin position="227"/>
        <end position="238"/>
    </location>
</feature>
<feature type="compositionally biased region" description="Low complexity" evidence="5">
    <location>
        <begin position="276"/>
        <end position="294"/>
    </location>
</feature>
<feature type="compositionally biased region" description="Low complexity" evidence="5">
    <location>
        <begin position="601"/>
        <end position="618"/>
    </location>
</feature>
<dbReference type="PROSITE" id="PS51011">
    <property type="entry name" value="ARID"/>
    <property type="match status" value="1"/>
</dbReference>
<feature type="region of interest" description="Disordered" evidence="5">
    <location>
        <begin position="1299"/>
        <end position="1327"/>
    </location>
</feature>
<dbReference type="InterPro" id="IPR033388">
    <property type="entry name" value="BAF250_C"/>
</dbReference>
<evidence type="ECO:0000313" key="8">
    <source>
        <dbReference type="WBParaSite" id="Gr19_v10_g8548.t1"/>
    </source>
</evidence>
<keyword evidence="4" id="KW-0539">Nucleus</keyword>
<dbReference type="InterPro" id="IPR016024">
    <property type="entry name" value="ARM-type_fold"/>
</dbReference>
<feature type="compositionally biased region" description="Low complexity" evidence="5">
    <location>
        <begin position="2441"/>
        <end position="2452"/>
    </location>
</feature>
<feature type="region of interest" description="Disordered" evidence="5">
    <location>
        <begin position="2438"/>
        <end position="2499"/>
    </location>
</feature>
<name>A0A914I9K1_GLORO</name>
<dbReference type="SUPFAM" id="SSF46774">
    <property type="entry name" value="ARID-like"/>
    <property type="match status" value="1"/>
</dbReference>
<dbReference type="Pfam" id="PF12031">
    <property type="entry name" value="BAF250_C"/>
    <property type="match status" value="1"/>
</dbReference>
<feature type="compositionally biased region" description="Low complexity" evidence="5">
    <location>
        <begin position="1179"/>
        <end position="1213"/>
    </location>
</feature>
<feature type="compositionally biased region" description="Polar residues" evidence="5">
    <location>
        <begin position="1"/>
        <end position="40"/>
    </location>
</feature>
<proteinExistence type="predicted"/>
<feature type="compositionally biased region" description="Low complexity" evidence="5">
    <location>
        <begin position="1264"/>
        <end position="1278"/>
    </location>
</feature>
<feature type="compositionally biased region" description="Low complexity" evidence="5">
    <location>
        <begin position="2370"/>
        <end position="2387"/>
    </location>
</feature>
<organism evidence="7 8">
    <name type="scientific">Globodera rostochiensis</name>
    <name type="common">Golden nematode worm</name>
    <name type="synonym">Heterodera rostochiensis</name>
    <dbReference type="NCBI Taxonomy" id="31243"/>
    <lineage>
        <taxon>Eukaryota</taxon>
        <taxon>Metazoa</taxon>
        <taxon>Ecdysozoa</taxon>
        <taxon>Nematoda</taxon>
        <taxon>Chromadorea</taxon>
        <taxon>Rhabditida</taxon>
        <taxon>Tylenchina</taxon>
        <taxon>Tylenchomorpha</taxon>
        <taxon>Tylenchoidea</taxon>
        <taxon>Heteroderidae</taxon>
        <taxon>Heteroderinae</taxon>
        <taxon>Globodera</taxon>
    </lineage>
</organism>
<dbReference type="GO" id="GO:0005654">
    <property type="term" value="C:nucleoplasm"/>
    <property type="evidence" value="ECO:0007669"/>
    <property type="project" value="TreeGrafter"/>
</dbReference>
<feature type="region of interest" description="Disordered" evidence="5">
    <location>
        <begin position="227"/>
        <end position="343"/>
    </location>
</feature>
<feature type="region of interest" description="Disordered" evidence="5">
    <location>
        <begin position="2284"/>
        <end position="2388"/>
    </location>
</feature>
<dbReference type="SMART" id="SM00501">
    <property type="entry name" value="BRIGHT"/>
    <property type="match status" value="1"/>
</dbReference>
<keyword evidence="7" id="KW-1185">Reference proteome</keyword>
<dbReference type="GO" id="GO:0035060">
    <property type="term" value="C:brahma complex"/>
    <property type="evidence" value="ECO:0007669"/>
    <property type="project" value="InterPro"/>
</dbReference>
<feature type="region of interest" description="Disordered" evidence="5">
    <location>
        <begin position="364"/>
        <end position="389"/>
    </location>
</feature>
<dbReference type="SMART" id="SM01014">
    <property type="entry name" value="ARID"/>
    <property type="match status" value="1"/>
</dbReference>
<feature type="region of interest" description="Disordered" evidence="5">
    <location>
        <begin position="1047"/>
        <end position="1213"/>
    </location>
</feature>
<feature type="compositionally biased region" description="Polar residues" evidence="5">
    <location>
        <begin position="1129"/>
        <end position="1149"/>
    </location>
</feature>
<dbReference type="GO" id="GO:0006357">
    <property type="term" value="P:regulation of transcription by RNA polymerase II"/>
    <property type="evidence" value="ECO:0007669"/>
    <property type="project" value="TreeGrafter"/>
</dbReference>
<dbReference type="InterPro" id="IPR021906">
    <property type="entry name" value="BAF250/Osa"/>
</dbReference>
<keyword evidence="2" id="KW-0597">Phosphoprotein</keyword>
<evidence type="ECO:0000256" key="5">
    <source>
        <dbReference type="SAM" id="MobiDB-lite"/>
    </source>
</evidence>
<dbReference type="GO" id="GO:0006338">
    <property type="term" value="P:chromatin remodeling"/>
    <property type="evidence" value="ECO:0007669"/>
    <property type="project" value="InterPro"/>
</dbReference>
<feature type="compositionally biased region" description="Low complexity" evidence="5">
    <location>
        <begin position="49"/>
        <end position="95"/>
    </location>
</feature>
<keyword evidence="3" id="KW-0156">Chromatin regulator</keyword>
<feature type="compositionally biased region" description="Low complexity" evidence="5">
    <location>
        <begin position="139"/>
        <end position="155"/>
    </location>
</feature>
<accession>A0A914I9K1</accession>
<dbReference type="GO" id="GO:0016514">
    <property type="term" value="C:SWI/SNF complex"/>
    <property type="evidence" value="ECO:0007669"/>
    <property type="project" value="InterPro"/>
</dbReference>
<dbReference type="GO" id="GO:0003677">
    <property type="term" value="F:DNA binding"/>
    <property type="evidence" value="ECO:0007669"/>
    <property type="project" value="InterPro"/>
</dbReference>
<evidence type="ECO:0000256" key="3">
    <source>
        <dbReference type="ARBA" id="ARBA00022853"/>
    </source>
</evidence>
<sequence>MSSKESANNGHGTSVTEQKPGPSSTAAEEQQQQTKNTTPARSPALHFNAGTPSSSAATATELSSPAEQQQRSAAAAAQAPPSSANGGEQQQQQQQHYQRWPGDVSGSSPAPPPPSSAAPPGPAAPVLVSPHYSLPPHIQQQHQQYQQQLYYGHQGTPPAGSQHSPGQQRHYAPAQPPQMLHPGMMYPHHPHMVPAYQQQYGAVQQQQQQAMAAAAAAYWARANGQQQQHYAAAQQQQQMPPPPPQQDALPSAPSSSARHTPQPSAAAAAPPPNPSPVASVQPPVQSSPSTAASAHGAGYDESAAAGATAHAATAADSTSQQQQRPRSRQQNQHQQQQNPAAPQSLMLTPQAAAHLRYSPAGLPPGMAMMVPSGPHGQQQPFPSPMGPPSHPQHMAFQMHHHYPAQGPPPPFPGPPPHPGIYFHHPAVAPGAAGASGVHPQPGLVLGLKPAQREAVEKLVMQLANTKQQLTADLVHERRLFFERLVLLNEQQGEVLSGPPQVSKSTVDLFSLYFAVKKKGGFEKTIKDKVWKHMCVEANADMQESSAAGFQLRKHYQKFLLKLECLETGQNAKELVEFAEKQKKKKKEKEPSSGGGAGSAGGPSTPSSSKDEQQQQQQQGASVGRPSSARGEHRDGAAQQQRQKGGTPNSGGTNSSTGSGMLQQPQQQQQFGGGQQQQQDRRSGKQTHRTPFFVSLLQQPFPAASLPPPHCWWTVGSRGGGATAVVAVQQQQQQDELAAKGGITTTTAAARMSPSTTALAFGNGGRLLLHTPSPSSSTTTTTAAAATSSTASTLSPAGTMCYVGGGGGGVARERSLLPFQLNPARPSSNPATALTNWHYQQPKQFQQTVPSYPRYGGQPPYPTTNAAAASVAIGSDYLRNVPTSSWSVLPNYPTMSPHLQQQQQQQQLQQLHQQHYAMPTSSVRVVQPQRHQPVMVSSTAASSLMGRHYHFYASAYRNHPSFASSSSSSPLSLCSPVSVAAAQPFFHQKTVVAMPPSAQYPPAYRPSLLVSSHHNSLQNYYGLALPFRPPLRARVPTLPNTRRRRRLANTNRRNGPAFQQQQQQQAPQGMYPPRMAPPPQQMRQQQQQQMTTAPQQFGTATAAGQADDEQQQQQQRLQSTSASSRLSTPVPQTTTTDQRPISRASSSSTAPPVEQQQQQQRTTADPQQDERGEGAGGTVQQQQQQQQQQRQAQTPSAFSANAPTPPLTTSTATSVQLTPSVATATAAGVVPFYHPNVPPYGVGRFPSSANEAMYGTAAGPYTSSQQPLPFAHQQQQRYQQQQAAAAAAVGRYYPPLSGASSAASASIGTPQSAKSGASSTPKGFPNGQQQQIVPSAFYASGNRASATALLGVVPPPPAGILPSSIGGPMAVPPAYGGQQQQQQPLYAMPTSSTMAWHAAVFQQHHQFPPHSLEAHTIAQVQQQTKRQRDKVYARDLWGATPARIVMALRSALHTETVWALNALNVQLYDDTSLSANAAPSLAQTPELLNLLVDHLAATLSLLFPDHFDTKTFGGRGQHRSPNSNHRISSSNATAAAATSSFCSANGICAAATNSSSSNGSSLLVPKHESLVLFDKVEVLVPNLPLTTTPRGTFVMTPNGRPQQHRQQQQPQQNGIICTTTNNSNNFTMVSRLGRRVKLDSAAGEVLPPALVRELQNDGEAKDEEVPFLHFVERVRQSVLGNVRGAGGEPRRRANGFGSKANGAEEERKQTKEFWEKEKQQELKKRGETAEEIEEESAVPRRARLFLHRADDGDDSCSCNRWHINNSKCNGSEHFTLLARPVVLQDAHADERMGALMEQCLALANILRGYAFLPGHERTLGAHGKLLRLLSVLMMLMVDGTERKRKTNTEQASRGKQHHSPDIVLKMKDEETEQKHLAKEEQQKQQQQQQSSSEGISSDMERAVEKATDDMAKPQQQTAAAVPAEVDTPRKWLLEVANQLRDDAFVIMAQLSAHLDLFDVDSAISWPIFDALLHWSVSSDVQARDPLPPFGAVSPRHYALEILCKMSVMERNVDLLVSTGSWLRLEAFVRLLCAQICEEPPVREFAIVILNAVCAASEPACYVAAVETPLLEHLVSFLEAADANMTQIVQQQGMHALRENPEIIGTSVGMLRRATTIMVQIAKHEQCREHFRRLQHRLLQFTVSHFMDLRVAAMVANILFEIQRDSVSAAEAKRGGGESGGTTTTADQARKEGHLPSGPPPVVGEDVERKATECLAPAPFMLGSDRNALFNGTCNVSFNQQQQQQKRQLELLPLRLAPPHPITFAAAAATVYVPPMVMVKQEKKDENANACGHDHVDNDDKADTNKRKRVHSNNNSNNNNNNHYDESNGHAGGGGRRTVTRTPDASVGSVDELPVEKRPRMNDDANTPPPMMSMNNNNSTTTTTTTTSSVKVRERMRHNILSKKASLKAAAASAEVMAASPLHPKRNGWIAAVGAADGHCDEQQQQQQQQLQRQQTKKMLHNGIGTESGKSGEAMPTQNASTSPAASSGGGAGGSSLTAVA</sequence>
<feature type="compositionally biased region" description="Basic and acidic residues" evidence="5">
    <location>
        <begin position="2352"/>
        <end position="2361"/>
    </location>
</feature>